<name>A0A6N2K4J6_SALVM</name>
<dbReference type="PANTHER" id="PTHR11439">
    <property type="entry name" value="GAG-POL-RELATED RETROTRANSPOSON"/>
    <property type="match status" value="1"/>
</dbReference>
<gene>
    <name evidence="3" type="ORF">SVIM_LOCUS30744</name>
</gene>
<proteinExistence type="predicted"/>
<dbReference type="EMBL" id="CAADRP010000113">
    <property type="protein sequence ID" value="VFU23077.1"/>
    <property type="molecule type" value="Genomic_DNA"/>
</dbReference>
<evidence type="ECO:0000256" key="2">
    <source>
        <dbReference type="SAM" id="SignalP"/>
    </source>
</evidence>
<feature type="chain" id="PRO_5027097686" description="Reverse transcriptase Ty1/copia-type domain-containing protein" evidence="2">
    <location>
        <begin position="27"/>
        <end position="556"/>
    </location>
</feature>
<feature type="region of interest" description="Disordered" evidence="1">
    <location>
        <begin position="46"/>
        <end position="90"/>
    </location>
</feature>
<feature type="compositionally biased region" description="Low complexity" evidence="1">
    <location>
        <begin position="61"/>
        <end position="80"/>
    </location>
</feature>
<keyword evidence="2" id="KW-0732">Signal</keyword>
<dbReference type="SUPFAM" id="SSF56672">
    <property type="entry name" value="DNA/RNA polymerases"/>
    <property type="match status" value="1"/>
</dbReference>
<accession>A0A6N2K4J6</accession>
<dbReference type="AlphaFoldDB" id="A0A6N2K4J6"/>
<evidence type="ECO:0008006" key="4">
    <source>
        <dbReference type="Google" id="ProtNLM"/>
    </source>
</evidence>
<feature type="signal peptide" evidence="2">
    <location>
        <begin position="1"/>
        <end position="26"/>
    </location>
</feature>
<sequence length="556" mass="62537">MQTNNVGISALTITLVVSILVSPGKSSSLFSFPQITIPTSLTPEIDFTITDPDIPDPLPSVPSSDPQPAQSMISHPDPSTDSPPPPILPSQLHPVIKTPASPLQNNQNVNRVLSAMVTETKPSTYTQVISSPQWCVAMGSEFDALMVNGTWSLCPRPPDEEVFMEQPQGFVDENYPDYYGFIESTVDYSFFIYATDFIKLYVLVYVDDILVTGVQASRDSHGLHLRQTRFITDLLHNINMVGVKPLNCPTVFGPKLSSIVGKLLAGPTEYRRVVGVLQYCTISQPDTAYAVNQLCQFMHSPREPHWVAVKRVLRYLKGSIDYGLYFSPGDITLQAYYDSDWAGNPDDRRSTTGYGLFLGQNLITNTEAEYRSLKLYWIRMLMKELGVLLSSTPTIWCDNIGAIALASNLVFHARTKHIEVDYHFIREKVLNKDIQVKYISTQDQIDQSLMEIIPQLQHIPNLQQLVNSLEIQRDQQGREGKSASRFSTIINGFVEILHFQLPGREEKWDPWRLHITYRLAVHHLVKNNCLSNIAYFAKSTIAGESLDALTYNAINH</sequence>
<evidence type="ECO:0000313" key="3">
    <source>
        <dbReference type="EMBL" id="VFU23077.1"/>
    </source>
</evidence>
<protein>
    <recommendedName>
        <fullName evidence="4">Reverse transcriptase Ty1/copia-type domain-containing protein</fullName>
    </recommendedName>
</protein>
<dbReference type="CDD" id="cd09272">
    <property type="entry name" value="RNase_HI_RT_Ty1"/>
    <property type="match status" value="1"/>
</dbReference>
<organism evidence="3">
    <name type="scientific">Salix viminalis</name>
    <name type="common">Common osier</name>
    <name type="synonym">Basket willow</name>
    <dbReference type="NCBI Taxonomy" id="40686"/>
    <lineage>
        <taxon>Eukaryota</taxon>
        <taxon>Viridiplantae</taxon>
        <taxon>Streptophyta</taxon>
        <taxon>Embryophyta</taxon>
        <taxon>Tracheophyta</taxon>
        <taxon>Spermatophyta</taxon>
        <taxon>Magnoliopsida</taxon>
        <taxon>eudicotyledons</taxon>
        <taxon>Gunneridae</taxon>
        <taxon>Pentapetalae</taxon>
        <taxon>rosids</taxon>
        <taxon>fabids</taxon>
        <taxon>Malpighiales</taxon>
        <taxon>Salicaceae</taxon>
        <taxon>Saliceae</taxon>
        <taxon>Salix</taxon>
    </lineage>
</organism>
<evidence type="ECO:0000256" key="1">
    <source>
        <dbReference type="SAM" id="MobiDB-lite"/>
    </source>
</evidence>
<dbReference type="PANTHER" id="PTHR11439:SF500">
    <property type="entry name" value="RNA-DIRECTED DNA POLYMERASE"/>
    <property type="match status" value="1"/>
</dbReference>
<dbReference type="InterPro" id="IPR043502">
    <property type="entry name" value="DNA/RNA_pol_sf"/>
</dbReference>
<reference evidence="3" key="1">
    <citation type="submission" date="2019-03" db="EMBL/GenBank/DDBJ databases">
        <authorList>
            <person name="Mank J."/>
            <person name="Almeida P."/>
        </authorList>
    </citation>
    <scope>NUCLEOTIDE SEQUENCE</scope>
    <source>
        <strain evidence="3">78183</strain>
    </source>
</reference>